<evidence type="ECO:0000256" key="1">
    <source>
        <dbReference type="SAM" id="MobiDB-lite"/>
    </source>
</evidence>
<accession>A0A919JJF4</accession>
<proteinExistence type="predicted"/>
<reference evidence="2" key="1">
    <citation type="submission" date="2021-01" db="EMBL/GenBank/DDBJ databases">
        <title>Whole genome shotgun sequence of Actinoplanes nipponensis NBRC 14063.</title>
        <authorList>
            <person name="Komaki H."/>
            <person name="Tamura T."/>
        </authorList>
    </citation>
    <scope>NUCLEOTIDE SEQUENCE</scope>
    <source>
        <strain evidence="2">NBRC 14063</strain>
    </source>
</reference>
<organism evidence="2 3">
    <name type="scientific">Actinoplanes nipponensis</name>
    <dbReference type="NCBI Taxonomy" id="135950"/>
    <lineage>
        <taxon>Bacteria</taxon>
        <taxon>Bacillati</taxon>
        <taxon>Actinomycetota</taxon>
        <taxon>Actinomycetes</taxon>
        <taxon>Micromonosporales</taxon>
        <taxon>Micromonosporaceae</taxon>
        <taxon>Actinoplanes</taxon>
    </lineage>
</organism>
<feature type="region of interest" description="Disordered" evidence="1">
    <location>
        <begin position="59"/>
        <end position="83"/>
    </location>
</feature>
<protein>
    <submittedName>
        <fullName evidence="2">Uncharacterized protein</fullName>
    </submittedName>
</protein>
<keyword evidence="3" id="KW-1185">Reference proteome</keyword>
<evidence type="ECO:0000313" key="2">
    <source>
        <dbReference type="EMBL" id="GIE50440.1"/>
    </source>
</evidence>
<gene>
    <name evidence="2" type="ORF">Ani05nite_39740</name>
</gene>
<evidence type="ECO:0000313" key="3">
    <source>
        <dbReference type="Proteomes" id="UP000647172"/>
    </source>
</evidence>
<dbReference type="AlphaFoldDB" id="A0A919JJF4"/>
<comment type="caution">
    <text evidence="2">The sequence shown here is derived from an EMBL/GenBank/DDBJ whole genome shotgun (WGS) entry which is preliminary data.</text>
</comment>
<sequence length="97" mass="10649">MSFDLHACEVSCRVRTEVARPFVVTRLHPEARRGAPENVWFPRSMPEFGVPARSAAGLGVTDRGARVSGPADGNHPRRRDAKSRAANVTFFSGFARI</sequence>
<dbReference type="Proteomes" id="UP000647172">
    <property type="component" value="Unassembled WGS sequence"/>
</dbReference>
<name>A0A919JJF4_9ACTN</name>
<dbReference type="EMBL" id="BOMQ01000048">
    <property type="protein sequence ID" value="GIE50440.1"/>
    <property type="molecule type" value="Genomic_DNA"/>
</dbReference>